<feature type="non-terminal residue" evidence="2">
    <location>
        <position position="120"/>
    </location>
</feature>
<evidence type="ECO:0008006" key="3">
    <source>
        <dbReference type="Google" id="ProtNLM"/>
    </source>
</evidence>
<reference evidence="2" key="1">
    <citation type="submission" date="2015-12" db="EMBL/GenBank/DDBJ databases">
        <title>De novo transcriptome assembly of four potential Pierce s Disease insect vectors from Arizona vineyards.</title>
        <authorList>
            <person name="Tassone E.E."/>
        </authorList>
    </citation>
    <scope>NUCLEOTIDE SEQUENCE</scope>
</reference>
<dbReference type="EMBL" id="GEDC01028626">
    <property type="protein sequence ID" value="JAS08672.1"/>
    <property type="molecule type" value="Transcribed_RNA"/>
</dbReference>
<name>A0A1B6C585_9HEMI</name>
<accession>A0A1B6C585</accession>
<evidence type="ECO:0000256" key="1">
    <source>
        <dbReference type="SAM" id="SignalP"/>
    </source>
</evidence>
<dbReference type="SUPFAM" id="SSF53822">
    <property type="entry name" value="Periplasmic binding protein-like I"/>
    <property type="match status" value="1"/>
</dbReference>
<proteinExistence type="predicted"/>
<dbReference type="AlphaFoldDB" id="A0A1B6C585"/>
<sequence>MKISTVFQLYSLLPVNFLIVATYNCNDKSEESKNPDGDYSYLYSYLTGTGAHSFNESVTVGFLGAYRDIQIVLGALPLAIDAVNEDPNLLPGRTLQFVAADIGANIEARSGLTRKQSSFA</sequence>
<keyword evidence="1" id="KW-0732">Signal</keyword>
<protein>
    <recommendedName>
        <fullName evidence="3">Receptor ligand binding region domain-containing protein</fullName>
    </recommendedName>
</protein>
<evidence type="ECO:0000313" key="2">
    <source>
        <dbReference type="EMBL" id="JAS08672.1"/>
    </source>
</evidence>
<dbReference type="InterPro" id="IPR028082">
    <property type="entry name" value="Peripla_BP_I"/>
</dbReference>
<organism evidence="2">
    <name type="scientific">Clastoptera arizonana</name>
    <name type="common">Arizona spittle bug</name>
    <dbReference type="NCBI Taxonomy" id="38151"/>
    <lineage>
        <taxon>Eukaryota</taxon>
        <taxon>Metazoa</taxon>
        <taxon>Ecdysozoa</taxon>
        <taxon>Arthropoda</taxon>
        <taxon>Hexapoda</taxon>
        <taxon>Insecta</taxon>
        <taxon>Pterygota</taxon>
        <taxon>Neoptera</taxon>
        <taxon>Paraneoptera</taxon>
        <taxon>Hemiptera</taxon>
        <taxon>Auchenorrhyncha</taxon>
        <taxon>Cercopoidea</taxon>
        <taxon>Clastopteridae</taxon>
        <taxon>Clastoptera</taxon>
    </lineage>
</organism>
<gene>
    <name evidence="2" type="ORF">g.45878</name>
</gene>
<feature type="signal peptide" evidence="1">
    <location>
        <begin position="1"/>
        <end position="22"/>
    </location>
</feature>
<feature type="chain" id="PRO_5008580123" description="Receptor ligand binding region domain-containing protein" evidence="1">
    <location>
        <begin position="23"/>
        <end position="120"/>
    </location>
</feature>